<feature type="transmembrane region" description="Helical" evidence="1">
    <location>
        <begin position="322"/>
        <end position="341"/>
    </location>
</feature>
<keyword evidence="1" id="KW-0472">Membrane</keyword>
<feature type="transmembrane region" description="Helical" evidence="1">
    <location>
        <begin position="1030"/>
        <end position="1050"/>
    </location>
</feature>
<feature type="transmembrane region" description="Helical" evidence="1">
    <location>
        <begin position="290"/>
        <end position="315"/>
    </location>
</feature>
<feature type="transmembrane region" description="Helical" evidence="1">
    <location>
        <begin position="369"/>
        <end position="389"/>
    </location>
</feature>
<proteinExistence type="predicted"/>
<gene>
    <name evidence="3" type="ORF">FB459_2460</name>
</gene>
<feature type="domain" description="Alpha-(1-&gt;3)-arabinofuranosyltransferase N-terminal GT-C" evidence="2">
    <location>
        <begin position="24"/>
        <end position="619"/>
    </location>
</feature>
<keyword evidence="4" id="KW-1185">Reference proteome</keyword>
<dbReference type="OrthoDB" id="5242711at2"/>
<keyword evidence="1" id="KW-1133">Transmembrane helix</keyword>
<name>A0A542EI10_9MICO</name>
<dbReference type="EMBL" id="VFMO01000001">
    <property type="protein sequence ID" value="TQJ14944.1"/>
    <property type="molecule type" value="Genomic_DNA"/>
</dbReference>
<accession>A0A542EI10</accession>
<dbReference type="InterPro" id="IPR021798">
    <property type="entry name" value="AftD_N"/>
</dbReference>
<dbReference type="RefSeq" id="WP_141928671.1">
    <property type="nucleotide sequence ID" value="NZ_BAABCI010000006.1"/>
</dbReference>
<protein>
    <submittedName>
        <fullName evidence="3">Uncharacterized protein DUF3367</fullName>
    </submittedName>
</protein>
<reference evidence="3 4" key="1">
    <citation type="submission" date="2019-06" db="EMBL/GenBank/DDBJ databases">
        <title>Sequencing the genomes of 1000 actinobacteria strains.</title>
        <authorList>
            <person name="Klenk H.-P."/>
        </authorList>
    </citation>
    <scope>NUCLEOTIDE SEQUENCE [LARGE SCALE GENOMIC DNA]</scope>
    <source>
        <strain evidence="3 4">DSM 19828</strain>
    </source>
</reference>
<sequence length="1127" mass="117184">MSVRTERATRARFYDRVWLLAIALIPWLVQPGRIQPDTKVDLTIAPWAYLGRSLDAWNGHNGLGELQNQAYGYLFPMGPVFGVGHSLGLPTWVVQRIWWTLLIVVAFTGVRALIRRWEIAGPTASLVGATAYALSPRVLTLLSDHSVEAWPGAVAPWLLLAAGGFCDPRIRGRALLAPVARLGLLVAALGGVNATASAVAVVPALILLAVHPVGRRRILLLLLAAALGGLWWVLPLFVLGGYAYPFLDYIETASITTAVTSVPNTLRGANNWIAYILDAEGHPSWQGGWIVAQSLTAIVLTSLVAALGVVGVLRLRGVVRRFALVSVVLGTLVMVVGHPGFAGAPFADAVRGLLDGPLVVFRNVHKIDLLIRLPLALGLAGLVGSSAHLRGRDLFERRIRAGAVAAVTLLALVPLWQGRVGSDASYSAVPASWQRAAKTVDRLSGDEGSTLLLPSSRTASYTWGRSTDEPLSAMANSPVVVRASAPLGHPVATRMLDAIDALAASGESQPALAESLARMGIRTVVVRRDLAGNAGAGSWENVEKTLAASPGLAEVAGERDKHRSIWRVAPTPVERTAARVVMSGGSEALPAALATGAITRDIATVLSADTREPAGLVTDSGGWRVYHNGAPAQLAYGPTLPASDPSPGVAGSKDLPPPVPAQARPHRQLIGLRALAASSSAADPFAKAPVSVAHSQYAAIDGDPRTTWLTGDHETTATYDLELDAPSDGGRMRVGVATGQGLTVPAQITVNGQSRHPAAQHADFSIARGTTTIRVSLRAPDGAAKPVMGLNEVSLDGVAIGSIVVVPDGVDLRTGALLLGADVTAATVPSRAGEEEVLRRRVRIEAGGRVPLSVWVRTAEAGGSGCGAAGSVTLGASKLPLRFAAGATGTLRRAVPCFSERVDVPPGGLDIRVDPAEGAQVEHLLLGSPPRGEQQPLFVTTHGANPGWTARGRTSLTVDGWRQAYAPGEGAVREMFAPTAWHRAGLLVGLLCVLLLAAVAFITRRVDATSSFDGVEDEPETHRAGPVRSALLGAVVGGLAAGPVGVLVGLGAAASPRRLRPLVAALAMTLAGLALAFGGVVDQRSWGAAAGQVLGTLTLTVIATEVPFRRPGQSSVSRPTVSSPAVR</sequence>
<feature type="transmembrane region" description="Helical" evidence="1">
    <location>
        <begin position="126"/>
        <end position="143"/>
    </location>
</feature>
<feature type="transmembrane region" description="Helical" evidence="1">
    <location>
        <begin position="984"/>
        <end position="1003"/>
    </location>
</feature>
<comment type="caution">
    <text evidence="3">The sequence shown here is derived from an EMBL/GenBank/DDBJ whole genome shotgun (WGS) entry which is preliminary data.</text>
</comment>
<dbReference type="Proteomes" id="UP000320806">
    <property type="component" value="Unassembled WGS sequence"/>
</dbReference>
<evidence type="ECO:0000313" key="3">
    <source>
        <dbReference type="EMBL" id="TQJ14944.1"/>
    </source>
</evidence>
<evidence type="ECO:0000313" key="4">
    <source>
        <dbReference type="Proteomes" id="UP000320806"/>
    </source>
</evidence>
<dbReference type="GO" id="GO:0016740">
    <property type="term" value="F:transferase activity"/>
    <property type="evidence" value="ECO:0007669"/>
    <property type="project" value="InterPro"/>
</dbReference>
<dbReference type="AlphaFoldDB" id="A0A542EI10"/>
<organism evidence="3 4">
    <name type="scientific">Yimella lutea</name>
    <dbReference type="NCBI Taxonomy" id="587872"/>
    <lineage>
        <taxon>Bacteria</taxon>
        <taxon>Bacillati</taxon>
        <taxon>Actinomycetota</taxon>
        <taxon>Actinomycetes</taxon>
        <taxon>Micrococcales</taxon>
        <taxon>Dermacoccaceae</taxon>
        <taxon>Yimella</taxon>
    </lineage>
</organism>
<feature type="transmembrane region" description="Helical" evidence="1">
    <location>
        <begin position="97"/>
        <end position="114"/>
    </location>
</feature>
<evidence type="ECO:0000259" key="2">
    <source>
        <dbReference type="Pfam" id="PF11847"/>
    </source>
</evidence>
<keyword evidence="1" id="KW-0812">Transmembrane</keyword>
<feature type="transmembrane region" description="Helical" evidence="1">
    <location>
        <begin position="220"/>
        <end position="244"/>
    </location>
</feature>
<feature type="transmembrane region" description="Helical" evidence="1">
    <location>
        <begin position="182"/>
        <end position="208"/>
    </location>
</feature>
<feature type="transmembrane region" description="Helical" evidence="1">
    <location>
        <begin position="1062"/>
        <end position="1080"/>
    </location>
</feature>
<evidence type="ECO:0000256" key="1">
    <source>
        <dbReference type="SAM" id="Phobius"/>
    </source>
</evidence>
<dbReference type="Pfam" id="PF11847">
    <property type="entry name" value="GT-C_AftD"/>
    <property type="match status" value="1"/>
</dbReference>